<proteinExistence type="predicted"/>
<keyword evidence="5" id="KW-1185">Reference proteome</keyword>
<dbReference type="Proteomes" id="UP000605986">
    <property type="component" value="Unassembled WGS sequence"/>
</dbReference>
<reference evidence="4" key="1">
    <citation type="submission" date="2020-01" db="EMBL/GenBank/DDBJ databases">
        <title>Identification and distribution of gene clusters putatively required for synthesis of sphingolipid metabolism inhibitors in phylogenetically diverse species of the filamentous fungus Fusarium.</title>
        <authorList>
            <person name="Kim H.-S."/>
            <person name="Busman M."/>
            <person name="Brown D.W."/>
            <person name="Divon H."/>
            <person name="Uhlig S."/>
            <person name="Proctor R.H."/>
        </authorList>
    </citation>
    <scope>NUCLEOTIDE SEQUENCE</scope>
    <source>
        <strain evidence="4">NRRL 53441</strain>
    </source>
</reference>
<organism evidence="4 5">
    <name type="scientific">Fusarium austroafricanum</name>
    <dbReference type="NCBI Taxonomy" id="2364996"/>
    <lineage>
        <taxon>Eukaryota</taxon>
        <taxon>Fungi</taxon>
        <taxon>Dikarya</taxon>
        <taxon>Ascomycota</taxon>
        <taxon>Pezizomycotina</taxon>
        <taxon>Sordariomycetes</taxon>
        <taxon>Hypocreomycetidae</taxon>
        <taxon>Hypocreales</taxon>
        <taxon>Nectriaceae</taxon>
        <taxon>Fusarium</taxon>
        <taxon>Fusarium concolor species complex</taxon>
    </lineage>
</organism>
<dbReference type="SMART" id="SM00248">
    <property type="entry name" value="ANK"/>
    <property type="match status" value="3"/>
</dbReference>
<dbReference type="PANTHER" id="PTHR24198:SF165">
    <property type="entry name" value="ANKYRIN REPEAT-CONTAINING PROTEIN-RELATED"/>
    <property type="match status" value="1"/>
</dbReference>
<dbReference type="SUPFAM" id="SSF48403">
    <property type="entry name" value="Ankyrin repeat"/>
    <property type="match status" value="1"/>
</dbReference>
<keyword evidence="3" id="KW-1133">Transmembrane helix</keyword>
<evidence type="ECO:0000256" key="1">
    <source>
        <dbReference type="ARBA" id="ARBA00022737"/>
    </source>
</evidence>
<keyword evidence="3" id="KW-0812">Transmembrane</keyword>
<name>A0A8H4K4I1_9HYPO</name>
<evidence type="ECO:0000256" key="3">
    <source>
        <dbReference type="SAM" id="Phobius"/>
    </source>
</evidence>
<dbReference type="EMBL" id="JAADJG010000571">
    <property type="protein sequence ID" value="KAF4443570.1"/>
    <property type="molecule type" value="Genomic_DNA"/>
</dbReference>
<evidence type="ECO:0000313" key="5">
    <source>
        <dbReference type="Proteomes" id="UP000605986"/>
    </source>
</evidence>
<dbReference type="InterPro" id="IPR036770">
    <property type="entry name" value="Ankyrin_rpt-contain_sf"/>
</dbReference>
<dbReference type="AlphaFoldDB" id="A0A8H4K4I1"/>
<dbReference type="OrthoDB" id="341259at2759"/>
<sequence length="298" mass="33816">MHSFVRENGEDPSRVGRGMSEKLLPLLHLIIQLISWLVHTWSSFWHGSGEILEGTVEAVLGLSATKRGLLALKDRVIPNLEAKVYNYQKPDSSLPGMCIEDTAQLNGYRYPSKTYEKFVLFQRDFKHDDVERVKQLLREPMPTDTKNSRGQTPLWIAAFNRRTDVVKILAREKNINFDSLSASGQSPIFWPSAYGYEDVVDILVSVEAKSYFIDANRRTAVSMARQNGHEKIVRVLLDAQSTQRCESVSVGQTLWWKLLLSAALIFLGFIFGAGMLDKYHQTYTPENSGARFCLFHLG</sequence>
<dbReference type="InterPro" id="IPR002110">
    <property type="entry name" value="Ankyrin_rpt"/>
</dbReference>
<feature type="transmembrane region" description="Helical" evidence="3">
    <location>
        <begin position="254"/>
        <end position="276"/>
    </location>
</feature>
<gene>
    <name evidence="4" type="ORF">F53441_11396</name>
</gene>
<keyword evidence="3" id="KW-0472">Membrane</keyword>
<keyword evidence="2" id="KW-0040">ANK repeat</keyword>
<dbReference type="Pfam" id="PF12796">
    <property type="entry name" value="Ank_2"/>
    <property type="match status" value="1"/>
</dbReference>
<accession>A0A8H4K4I1</accession>
<dbReference type="PANTHER" id="PTHR24198">
    <property type="entry name" value="ANKYRIN REPEAT AND PROTEIN KINASE DOMAIN-CONTAINING PROTEIN"/>
    <property type="match status" value="1"/>
</dbReference>
<evidence type="ECO:0000256" key="2">
    <source>
        <dbReference type="ARBA" id="ARBA00023043"/>
    </source>
</evidence>
<keyword evidence="1" id="KW-0677">Repeat</keyword>
<evidence type="ECO:0000313" key="4">
    <source>
        <dbReference type="EMBL" id="KAF4443570.1"/>
    </source>
</evidence>
<dbReference type="Gene3D" id="1.25.40.20">
    <property type="entry name" value="Ankyrin repeat-containing domain"/>
    <property type="match status" value="1"/>
</dbReference>
<comment type="caution">
    <text evidence="4">The sequence shown here is derived from an EMBL/GenBank/DDBJ whole genome shotgun (WGS) entry which is preliminary data.</text>
</comment>
<protein>
    <submittedName>
        <fullName evidence="4">Ankyrin repeat-containing domain protein</fullName>
    </submittedName>
</protein>